<evidence type="ECO:0000256" key="4">
    <source>
        <dbReference type="ARBA" id="ARBA00023143"/>
    </source>
</evidence>
<dbReference type="InterPro" id="IPR040026">
    <property type="entry name" value="FliD"/>
</dbReference>
<evidence type="ECO:0000313" key="9">
    <source>
        <dbReference type="Proteomes" id="UP000551878"/>
    </source>
</evidence>
<dbReference type="Proteomes" id="UP000551878">
    <property type="component" value="Unassembled WGS sequence"/>
</dbReference>
<comment type="caution">
    <text evidence="8">The sequence shown here is derived from an EMBL/GenBank/DDBJ whole genome shotgun (WGS) entry which is preliminary data.</text>
</comment>
<keyword evidence="8" id="KW-0282">Flagellum</keyword>
<dbReference type="EMBL" id="JACHHB010000006">
    <property type="protein sequence ID" value="MBB5173405.1"/>
    <property type="molecule type" value="Genomic_DNA"/>
</dbReference>
<evidence type="ECO:0000259" key="6">
    <source>
        <dbReference type="Pfam" id="PF02465"/>
    </source>
</evidence>
<evidence type="ECO:0000313" key="8">
    <source>
        <dbReference type="EMBL" id="MBB5173405.1"/>
    </source>
</evidence>
<evidence type="ECO:0000256" key="3">
    <source>
        <dbReference type="ARBA" id="ARBA00023054"/>
    </source>
</evidence>
<protein>
    <recommendedName>
        <fullName evidence="5">Flagellar hook-associated protein 2</fullName>
        <shortName evidence="5">HAP2</shortName>
    </recommendedName>
    <alternativeName>
        <fullName evidence="5">Flagellar cap protein</fullName>
    </alternativeName>
</protein>
<dbReference type="InterPro" id="IPR010809">
    <property type="entry name" value="FliD_C"/>
</dbReference>
<dbReference type="AlphaFoldDB" id="A0A840QPV4"/>
<evidence type="ECO:0000259" key="7">
    <source>
        <dbReference type="Pfam" id="PF07195"/>
    </source>
</evidence>
<comment type="similarity">
    <text evidence="1 5">Belongs to the FliD family.</text>
</comment>
<feature type="coiled-coil region" evidence="5">
    <location>
        <begin position="696"/>
        <end position="723"/>
    </location>
</feature>
<dbReference type="GO" id="GO:0007155">
    <property type="term" value="P:cell adhesion"/>
    <property type="evidence" value="ECO:0007669"/>
    <property type="project" value="InterPro"/>
</dbReference>
<dbReference type="GO" id="GO:0009424">
    <property type="term" value="C:bacterial-type flagellum hook"/>
    <property type="evidence" value="ECO:0007669"/>
    <property type="project" value="UniProtKB-UniRule"/>
</dbReference>
<feature type="domain" description="Flagellar hook-associated protein 2 C-terminal" evidence="7">
    <location>
        <begin position="476"/>
        <end position="740"/>
    </location>
</feature>
<dbReference type="PANTHER" id="PTHR30288">
    <property type="entry name" value="FLAGELLAR CAP/ASSEMBLY PROTEIN FLID"/>
    <property type="match status" value="1"/>
</dbReference>
<comment type="function">
    <text evidence="5">Required for morphogenesis and for the elongation of the flagellar filament by facilitating polymerization of the flagellin monomers at the tip of growing filament. Forms a capping structure, which prevents flagellin subunits (transported through the central channel of the flagellum) from leaking out without polymerization at the distal end.</text>
</comment>
<feature type="domain" description="Flagellar hook-associated protein 2 N-terminal" evidence="6">
    <location>
        <begin position="8"/>
        <end position="105"/>
    </location>
</feature>
<sequence length="752" mass="84581">MRVAGMVSGMDIDHMVKELMQVERQPIDKLEQQVMTREWQVEAYREVNTEFDAFRTELFDTVMRTSNMTVQSVESSDDNRVTAEVRGAHSNMNYTVNEVEQLAQEASTFSNKTLTDGSSLDPSEALHSEVSSDVWKEGIIHRETVQGEGENIVDVSGDHWNEKDLNKLDITVGEESFQVVTDDTDLNDEQVYAHISDDGELQLTFARDISADQSVHIEGIQQKAVEAFDAGEPRSEFELSRGNISEDSIEVKVEGEDPLKVVTDPTHTLKEGEVFVDLESGELILAEETDQQVTVEYKEQYLAGRVTTFAENGDPQTEQMIVSADDTLDDIIERLNESELGVQSFYDPYSDRLSVTRTETGTFHGAGEDIQFEGELFEDLLGLQHADIHEEDGEFVIRDGSGTKLDWAFADDRDNEDLEGVTFDRSLAEESGGAYAGVLSNEDGEVVTNKEIVVDGQVVARTDDAGRLTYDGLQGAQNARFTVNGLETERPSNSFDLGDMSLTLHETFSRDEASVRLESDVDTDSIFETIEGFVERYNEILDDVNGRLQEERYRDYPPLTDEQRHAMSEREIDLWEEKAMSGMLRNDSTIRSTMVQMRVDLYTLIDSEGSEFNSLASIGITTTRDYLERGKLEINEDALREAIEKDPSSVHQVFAANGDTNAEKGVAVRLRETLDAGIENLSLRAGGMRGRSQDHQFALGRQMNNLEDRIEQAERRLSQVEDRYWSQFGAMEQAMAQAQQQSNMLFSQMFGM</sequence>
<keyword evidence="3 5" id="KW-0175">Coiled coil</keyword>
<keyword evidence="9" id="KW-1185">Reference proteome</keyword>
<comment type="subunit">
    <text evidence="2 5">Homopentamer.</text>
</comment>
<reference evidence="8 9" key="1">
    <citation type="submission" date="2020-08" db="EMBL/GenBank/DDBJ databases">
        <title>Genomic Encyclopedia of Type Strains, Phase IV (KMG-IV): sequencing the most valuable type-strain genomes for metagenomic binning, comparative biology and taxonomic classification.</title>
        <authorList>
            <person name="Goeker M."/>
        </authorList>
    </citation>
    <scope>NUCLEOTIDE SEQUENCE [LARGE SCALE GENOMIC DNA]</scope>
    <source>
        <strain evidence="8 9">DSM 24696</strain>
    </source>
</reference>
<gene>
    <name evidence="8" type="ORF">HNQ41_001592</name>
</gene>
<keyword evidence="8" id="KW-0969">Cilium</keyword>
<dbReference type="RefSeq" id="WP_184663855.1">
    <property type="nucleotide sequence ID" value="NZ_JACHHB010000006.1"/>
</dbReference>
<keyword evidence="4 5" id="KW-0975">Bacterial flagellum</keyword>
<dbReference type="GO" id="GO:0005576">
    <property type="term" value="C:extracellular region"/>
    <property type="evidence" value="ECO:0007669"/>
    <property type="project" value="UniProtKB-SubCell"/>
</dbReference>
<dbReference type="PANTHER" id="PTHR30288:SF0">
    <property type="entry name" value="FLAGELLAR HOOK-ASSOCIATED PROTEIN 2"/>
    <property type="match status" value="1"/>
</dbReference>
<proteinExistence type="inferred from homology"/>
<keyword evidence="8" id="KW-0966">Cell projection</keyword>
<evidence type="ECO:0000256" key="1">
    <source>
        <dbReference type="ARBA" id="ARBA00009764"/>
    </source>
</evidence>
<comment type="subcellular location">
    <subcellularLocation>
        <location evidence="5">Secreted</location>
    </subcellularLocation>
    <subcellularLocation>
        <location evidence="5">Bacterial flagellum</location>
    </subcellularLocation>
</comment>
<name>A0A840QPV4_9BACI</name>
<dbReference type="Pfam" id="PF02465">
    <property type="entry name" value="FliD_N"/>
    <property type="match status" value="1"/>
</dbReference>
<organism evidence="8 9">
    <name type="scientific">Texcoconibacillus texcoconensis</name>
    <dbReference type="NCBI Taxonomy" id="1095777"/>
    <lineage>
        <taxon>Bacteria</taxon>
        <taxon>Bacillati</taxon>
        <taxon>Bacillota</taxon>
        <taxon>Bacilli</taxon>
        <taxon>Bacillales</taxon>
        <taxon>Bacillaceae</taxon>
        <taxon>Texcoconibacillus</taxon>
    </lineage>
</organism>
<evidence type="ECO:0000256" key="2">
    <source>
        <dbReference type="ARBA" id="ARBA00011255"/>
    </source>
</evidence>
<dbReference type="GO" id="GO:0009421">
    <property type="term" value="C:bacterial-type flagellum filament cap"/>
    <property type="evidence" value="ECO:0007669"/>
    <property type="project" value="InterPro"/>
</dbReference>
<accession>A0A840QPV4</accession>
<dbReference type="InterPro" id="IPR003481">
    <property type="entry name" value="FliD_N"/>
</dbReference>
<dbReference type="Pfam" id="PF07195">
    <property type="entry name" value="FliD_C"/>
    <property type="match status" value="1"/>
</dbReference>
<dbReference type="GO" id="GO:0071973">
    <property type="term" value="P:bacterial-type flagellum-dependent cell motility"/>
    <property type="evidence" value="ECO:0007669"/>
    <property type="project" value="TreeGrafter"/>
</dbReference>
<evidence type="ECO:0000256" key="5">
    <source>
        <dbReference type="RuleBase" id="RU362066"/>
    </source>
</evidence>
<keyword evidence="5" id="KW-0964">Secreted</keyword>